<accession>A0A8S9PY73</accession>
<comment type="caution">
    <text evidence="1">The sequence shown here is derived from an EMBL/GenBank/DDBJ whole genome shotgun (WGS) entry which is preliminary data.</text>
</comment>
<organism evidence="1 2">
    <name type="scientific">Brassica cretica</name>
    <name type="common">Mustard</name>
    <dbReference type="NCBI Taxonomy" id="69181"/>
    <lineage>
        <taxon>Eukaryota</taxon>
        <taxon>Viridiplantae</taxon>
        <taxon>Streptophyta</taxon>
        <taxon>Embryophyta</taxon>
        <taxon>Tracheophyta</taxon>
        <taxon>Spermatophyta</taxon>
        <taxon>Magnoliopsida</taxon>
        <taxon>eudicotyledons</taxon>
        <taxon>Gunneridae</taxon>
        <taxon>Pentapetalae</taxon>
        <taxon>rosids</taxon>
        <taxon>malvids</taxon>
        <taxon>Brassicales</taxon>
        <taxon>Brassicaceae</taxon>
        <taxon>Brassiceae</taxon>
        <taxon>Brassica</taxon>
    </lineage>
</organism>
<dbReference type="EMBL" id="QGKX02001347">
    <property type="protein sequence ID" value="KAF3527005.1"/>
    <property type="molecule type" value="Genomic_DNA"/>
</dbReference>
<sequence>MRCDVEMEKSTHVGSPHSFTQISVPTLMVEVPPKLANVPESEAVIALEAVAQPTGSSTTLIHVAEAEKAPESMPAPPAKREIVLGLYAPSAAP</sequence>
<dbReference type="AlphaFoldDB" id="A0A8S9PY73"/>
<evidence type="ECO:0000313" key="1">
    <source>
        <dbReference type="EMBL" id="KAF3527005.1"/>
    </source>
</evidence>
<name>A0A8S9PY73_BRACR</name>
<reference evidence="1" key="1">
    <citation type="submission" date="2019-12" db="EMBL/GenBank/DDBJ databases">
        <title>Genome sequencing and annotation of Brassica cretica.</title>
        <authorList>
            <person name="Studholme D.J."/>
            <person name="Sarris P."/>
        </authorList>
    </citation>
    <scope>NUCLEOTIDE SEQUENCE</scope>
    <source>
        <strain evidence="1">PFS-109/04</strain>
        <tissue evidence="1">Leaf</tissue>
    </source>
</reference>
<protein>
    <submittedName>
        <fullName evidence="1">Uncharacterized protein</fullName>
    </submittedName>
</protein>
<gene>
    <name evidence="1" type="ORF">F2Q69_00048557</name>
</gene>
<dbReference type="Proteomes" id="UP000712600">
    <property type="component" value="Unassembled WGS sequence"/>
</dbReference>
<proteinExistence type="predicted"/>
<evidence type="ECO:0000313" key="2">
    <source>
        <dbReference type="Proteomes" id="UP000712600"/>
    </source>
</evidence>